<dbReference type="Proteomes" id="UP000256695">
    <property type="component" value="Unassembled WGS sequence"/>
</dbReference>
<name>A0A3D8JAG1_9HELI</name>
<organism evidence="1 2">
    <name type="scientific">Helicobacter anseris</name>
    <dbReference type="NCBI Taxonomy" id="375926"/>
    <lineage>
        <taxon>Bacteria</taxon>
        <taxon>Pseudomonadati</taxon>
        <taxon>Campylobacterota</taxon>
        <taxon>Epsilonproteobacteria</taxon>
        <taxon>Campylobacterales</taxon>
        <taxon>Helicobacteraceae</taxon>
        <taxon>Helicobacter</taxon>
    </lineage>
</organism>
<sequence>MSDTLLTYDQVLKMTSENRTLLVGNGFSMAYNKNRFSFTSLLQNAVDKKIIEEDSKIYQIFKNNKTSDFEEVIKILENASKVVQIYAQDESLCSQLLNDSKSLKNFLVEIITNNHPEKVTDISCDDFGPTVDFIKDYERIYSLNYDLLLYWTTEKLREKIEDRDKDTGHKKAFVDGFSGGIDNNEGYVEFNNNSHSNTCLYLHGALHIFDDGDKIIKKTFSRTGICLKEQTRIELENNRYPIFVSEGTSEQKKTKILHNAYLNHCYKSLSSIKKGDLIVFGTILKSNDTHIQDAILENQIKTIYFGVSSLEKGMQELSDFIERAKKAKCPKEVKLYDYKSVKIWRANND</sequence>
<gene>
    <name evidence="1" type="ORF">CQA57_01560</name>
</gene>
<dbReference type="OrthoDB" id="828244at2"/>
<dbReference type="RefSeq" id="WP_115578477.1">
    <property type="nucleotide sequence ID" value="NZ_NXLX01000002.1"/>
</dbReference>
<reference evidence="1 2" key="1">
    <citation type="submission" date="2018-04" db="EMBL/GenBank/DDBJ databases">
        <title>Novel Campyloabacter and Helicobacter Species and Strains.</title>
        <authorList>
            <person name="Mannion A.J."/>
            <person name="Shen Z."/>
            <person name="Fox J.G."/>
        </authorList>
    </citation>
    <scope>NUCLEOTIDE SEQUENCE [LARGE SCALE GENOMIC DNA]</scope>
    <source>
        <strain evidence="1 2">MIT 04-9362</strain>
    </source>
</reference>
<evidence type="ECO:0000313" key="1">
    <source>
        <dbReference type="EMBL" id="RDU74422.1"/>
    </source>
</evidence>
<proteinExistence type="predicted"/>
<dbReference type="Pfam" id="PF16263">
    <property type="entry name" value="DUF4917"/>
    <property type="match status" value="1"/>
</dbReference>
<dbReference type="InterPro" id="IPR032581">
    <property type="entry name" value="DUF4917"/>
</dbReference>
<comment type="caution">
    <text evidence="1">The sequence shown here is derived from an EMBL/GenBank/DDBJ whole genome shotgun (WGS) entry which is preliminary data.</text>
</comment>
<accession>A0A3D8JAG1</accession>
<dbReference type="AlphaFoldDB" id="A0A3D8JAG1"/>
<keyword evidence="2" id="KW-1185">Reference proteome</keyword>
<evidence type="ECO:0000313" key="2">
    <source>
        <dbReference type="Proteomes" id="UP000256695"/>
    </source>
</evidence>
<protein>
    <submittedName>
        <fullName evidence="1">DUF4917 domain-containing protein</fullName>
    </submittedName>
</protein>
<dbReference type="EMBL" id="NXLX01000002">
    <property type="protein sequence ID" value="RDU74422.1"/>
    <property type="molecule type" value="Genomic_DNA"/>
</dbReference>